<gene>
    <name evidence="7" type="primary">LOC116946344</name>
</gene>
<dbReference type="PANTHER" id="PTHR45688:SF3">
    <property type="entry name" value="ALANINE--GLYOXYLATE AMINOTRANSFERASE 2, MITOCHONDRIAL"/>
    <property type="match status" value="1"/>
</dbReference>
<comment type="cofactor">
    <cofactor evidence="1">
        <name>pyridoxal 5'-phosphate</name>
        <dbReference type="ChEBI" id="CHEBI:597326"/>
    </cofactor>
</comment>
<evidence type="ECO:0000256" key="3">
    <source>
        <dbReference type="ARBA" id="ARBA00008954"/>
    </source>
</evidence>
<dbReference type="Proteomes" id="UP001318040">
    <property type="component" value="Chromosome 1"/>
</dbReference>
<evidence type="ECO:0000256" key="4">
    <source>
        <dbReference type="ARBA" id="ARBA00022576"/>
    </source>
</evidence>
<dbReference type="Gene3D" id="3.90.1150.10">
    <property type="entry name" value="Aspartate Aminotransferase, domain 1"/>
    <property type="match status" value="1"/>
</dbReference>
<dbReference type="GO" id="GO:0019481">
    <property type="term" value="P:L-alanine catabolic process, by transamination"/>
    <property type="evidence" value="ECO:0007669"/>
    <property type="project" value="TreeGrafter"/>
</dbReference>
<dbReference type="SUPFAM" id="SSF53383">
    <property type="entry name" value="PLP-dependent transferases"/>
    <property type="match status" value="1"/>
</dbReference>
<comment type="subcellular location">
    <subcellularLocation>
        <location evidence="2">Mitochondrion</location>
    </subcellularLocation>
</comment>
<organism evidence="6 7">
    <name type="scientific">Petromyzon marinus</name>
    <name type="common">Sea lamprey</name>
    <dbReference type="NCBI Taxonomy" id="7757"/>
    <lineage>
        <taxon>Eukaryota</taxon>
        <taxon>Metazoa</taxon>
        <taxon>Chordata</taxon>
        <taxon>Craniata</taxon>
        <taxon>Vertebrata</taxon>
        <taxon>Cyclostomata</taxon>
        <taxon>Hyperoartia</taxon>
        <taxon>Petromyzontiformes</taxon>
        <taxon>Petromyzontidae</taxon>
        <taxon>Petromyzon</taxon>
    </lineage>
</organism>
<dbReference type="GO" id="GO:0009436">
    <property type="term" value="P:glyoxylate catabolic process"/>
    <property type="evidence" value="ECO:0007669"/>
    <property type="project" value="TreeGrafter"/>
</dbReference>
<accession>A0AAJ7X292</accession>
<keyword evidence="4" id="KW-0032">Aminotransferase</keyword>
<reference evidence="7" key="1">
    <citation type="submission" date="2025-08" db="UniProtKB">
        <authorList>
            <consortium name="RefSeq"/>
        </authorList>
    </citation>
    <scope>IDENTIFICATION</scope>
    <source>
        <tissue evidence="7">Sperm</tissue>
    </source>
</reference>
<dbReference type="GO" id="GO:0008453">
    <property type="term" value="F:alanine-glyoxylate transaminase activity"/>
    <property type="evidence" value="ECO:0007669"/>
    <property type="project" value="TreeGrafter"/>
</dbReference>
<protein>
    <submittedName>
        <fullName evidence="7">Alanine--glyoxylate aminotransferase 2, mitochondrial-like isoform X3</fullName>
    </submittedName>
</protein>
<evidence type="ECO:0000256" key="2">
    <source>
        <dbReference type="ARBA" id="ARBA00004173"/>
    </source>
</evidence>
<evidence type="ECO:0000256" key="5">
    <source>
        <dbReference type="ARBA" id="ARBA00022679"/>
    </source>
</evidence>
<keyword evidence="6" id="KW-1185">Reference proteome</keyword>
<sequence length="118" mass="12956">MCPLLRLHVSPRPCARVQVIEEGGTQAACSEDGLARFRDEFKVVGDVRGKGLMIGVELVTDMASRTPLPAAQMNEIWEDWSGKDGIYGQVFRIKPPMCIATAAVMHRALSNQCKRQAA</sequence>
<dbReference type="AlphaFoldDB" id="A0AAJ7X292"/>
<evidence type="ECO:0000256" key="1">
    <source>
        <dbReference type="ARBA" id="ARBA00001933"/>
    </source>
</evidence>
<proteinExistence type="inferred from homology"/>
<evidence type="ECO:0000313" key="7">
    <source>
        <dbReference type="RefSeq" id="XP_032817373.1"/>
    </source>
</evidence>
<dbReference type="InterPro" id="IPR015422">
    <property type="entry name" value="PyrdxlP-dep_Trfase_small"/>
</dbReference>
<comment type="similarity">
    <text evidence="3">Belongs to the class-III pyridoxal-phosphate-dependent aminotransferase family.</text>
</comment>
<dbReference type="PANTHER" id="PTHR45688">
    <property type="match status" value="1"/>
</dbReference>
<name>A0AAJ7X292_PETMA</name>
<keyword evidence="5" id="KW-0808">Transferase</keyword>
<dbReference type="GO" id="GO:0005739">
    <property type="term" value="C:mitochondrion"/>
    <property type="evidence" value="ECO:0007669"/>
    <property type="project" value="UniProtKB-SubCell"/>
</dbReference>
<dbReference type="RefSeq" id="XP_032817373.1">
    <property type="nucleotide sequence ID" value="XM_032961482.1"/>
</dbReference>
<dbReference type="InterPro" id="IPR015424">
    <property type="entry name" value="PyrdxlP-dep_Trfase"/>
</dbReference>
<evidence type="ECO:0000313" key="6">
    <source>
        <dbReference type="Proteomes" id="UP001318040"/>
    </source>
</evidence>